<dbReference type="Proteomes" id="UP000044602">
    <property type="component" value="Unassembled WGS sequence"/>
</dbReference>
<feature type="compositionally biased region" description="Basic and acidic residues" evidence="1">
    <location>
        <begin position="137"/>
        <end position="154"/>
    </location>
</feature>
<proteinExistence type="predicted"/>
<feature type="non-terminal residue" evidence="2">
    <location>
        <position position="154"/>
    </location>
</feature>
<protein>
    <submittedName>
        <fullName evidence="2">Uncharacterized protein</fullName>
    </submittedName>
</protein>
<dbReference type="EMBL" id="CVQH01022273">
    <property type="protein sequence ID" value="CRK32720.1"/>
    <property type="molecule type" value="Genomic_DNA"/>
</dbReference>
<feature type="compositionally biased region" description="Low complexity" evidence="1">
    <location>
        <begin position="124"/>
        <end position="136"/>
    </location>
</feature>
<feature type="non-terminal residue" evidence="2">
    <location>
        <position position="1"/>
    </location>
</feature>
<feature type="compositionally biased region" description="Low complexity" evidence="1">
    <location>
        <begin position="54"/>
        <end position="65"/>
    </location>
</feature>
<accession>A0A0G4MF93</accession>
<evidence type="ECO:0000313" key="3">
    <source>
        <dbReference type="Proteomes" id="UP000044602"/>
    </source>
</evidence>
<evidence type="ECO:0000256" key="1">
    <source>
        <dbReference type="SAM" id="MobiDB-lite"/>
    </source>
</evidence>
<reference evidence="2 3" key="1">
    <citation type="submission" date="2015-05" db="EMBL/GenBank/DDBJ databases">
        <authorList>
            <person name="Wang D.B."/>
            <person name="Wang M."/>
        </authorList>
    </citation>
    <scope>NUCLEOTIDE SEQUENCE [LARGE SCALE GENOMIC DNA]</scope>
    <source>
        <strain evidence="2">VL1</strain>
    </source>
</reference>
<evidence type="ECO:0000313" key="2">
    <source>
        <dbReference type="EMBL" id="CRK32720.1"/>
    </source>
</evidence>
<gene>
    <name evidence="2" type="ORF">BN1708_019099</name>
</gene>
<feature type="region of interest" description="Disordered" evidence="1">
    <location>
        <begin position="1"/>
        <end position="154"/>
    </location>
</feature>
<sequence>RDDAEPGQDPLRRGPRRLGQRRAPPLPPAGRLRRRRAGQGHALADARQPRLDARQAVAARGGVALPRRRPRPHPAQGQAQRPHHRGRLGRRLEGLGPDVPRRARHRQDAHGHCRAARARRGRGQEALAEGALCARAGEARRRGGGDGRRQQPGH</sequence>
<feature type="compositionally biased region" description="Basic residues" evidence="1">
    <location>
        <begin position="112"/>
        <end position="121"/>
    </location>
</feature>
<name>A0A0G4MF93_VERLO</name>
<organism evidence="2 3">
    <name type="scientific">Verticillium longisporum</name>
    <name type="common">Verticillium dahliae var. longisporum</name>
    <dbReference type="NCBI Taxonomy" id="100787"/>
    <lineage>
        <taxon>Eukaryota</taxon>
        <taxon>Fungi</taxon>
        <taxon>Dikarya</taxon>
        <taxon>Ascomycota</taxon>
        <taxon>Pezizomycotina</taxon>
        <taxon>Sordariomycetes</taxon>
        <taxon>Hypocreomycetidae</taxon>
        <taxon>Glomerellales</taxon>
        <taxon>Plectosphaerellaceae</taxon>
        <taxon>Verticillium</taxon>
    </lineage>
</organism>
<dbReference type="AlphaFoldDB" id="A0A0G4MF93"/>
<keyword evidence="3" id="KW-1185">Reference proteome</keyword>